<keyword evidence="4" id="KW-1003">Cell membrane</keyword>
<keyword evidence="12" id="KW-0520">NAD</keyword>
<evidence type="ECO:0000256" key="1">
    <source>
        <dbReference type="ARBA" id="ARBA00004162"/>
    </source>
</evidence>
<dbReference type="SMART" id="SM00365">
    <property type="entry name" value="LRR_SD22"/>
    <property type="match status" value="4"/>
</dbReference>
<sequence>MCKLSRLPMRRHATYSACTLLLLTTYIISNGCICAALHSKGADRPESNYALSSDSSSASAASMMATSMAGAAATAGAGIISATNNKDATSAITGDDASTAAAQPAPTNQCSWQYNGTTSVRCNLRTIERHIALDLQGADGTSQLEIKCSELYLFESQLPQAAFARLQTLDVLRIDGCKLLQLPNNAFEGLNVLRTLAVNTRNPDWGPGKTLELYPDSLNSLKQLTELQLGHNNLRALPAGFLCPVGNLQVLNLTHNRIRSAENLGFADMNCNGGSELQALDASYNELRSVTESWGISRLRRLQQLNLQHNNISELSGEALAGLSSLRIVNLSNNHLETLPEGLFAGSKELREIHLQNNELYELPKGLFHRLEQLLIVDLSGNQLTSNHIDNTTFAGLIRLIILNLAHNALTRIDYRTFKELYFLQILNLRNNSIGHIEDNAFLPLYNLHTLNLAENRLHTLDDKLFNGLYILSKLTLNNNLISVIEPNVFKNCSDLKELDLSSNQLNEVPRALQDLAMLRTLDLGENQIRTFDNQSFKNLHQLTGLRLIDNQIGNISVGMFADLPRLSVLNLAKNRIQSIERGAFDKNFELEAIRLDRNFLSDINGVFATLVSLLWLNLSENHLVWFDYAFIPSNLKWLDIHGNYIEALGNYYKLQEEIRVKTLDASHNRITEIGAMSIPNTIELLFINNNLVSTVHPNAFVDKVNLARVDLYANALSKLQLQQLRVAPVQPAKPLPEFYLGGNPFECDCTMDWLQRINNLTTRQHPRVMDLTNIECVMPHARGAPVRPLTSLKPQDFLCRYESHCFALCHCCDFDACDCEMTCPSNCTCYHDQIWSTNVVDCGGQQTTELPRRVPMDSSVVYLDGNNFPVLRDHAFIGRKNLRSLYVNGSQVARIQNRTFAGLISLQVLHLEDNLLRTLHGNEFEFLVALRELYLQNNQLTSLDNITLAPLVSLEVLRIDGNRLITLTMWQLQQPQFKQMRTLALGRNQWSCRCKFLQELTAYVADNAQIVQDMQDIYCVDAGISGTSVVQKRELDFNATAACTDYYAGGSMLQHGIPKTYIPLLAAALALIFLLVVVIIIFVFRESLRIWVFAHYGVRVFGPRCEETEKLYDAVLLHSAKDSEYVAQHLVAELETGRPPLRICLQHRDLAHDATHYQLLEASRVSRRIVILLTRNFLQTEWSRCELRRAVHDALRNRPQKLVIIEEPEVQFEAESDIELLPYLKTSAVHRIRRADRLFWDKLRYALPVDYPTYRGGVAGVPGNNYTLDHNHERIKQPSSPGILYRQAPPPAYCTEGVAGELIGAEPTNYSSATTATPSPRPQRREHSAGASSAAGTLHHPMVGQHLHPSAAQQATLAAAAAQRGAELSGNAAGAGNSSQYYHHATAPSQTYAMRPPSEHIYSSIDSDYSTLDNENMLMMPPPSPTPNGGAAVQSLQRFHQHQQQQQQQQQLMSQTWRPQQQQHQQQQQQNQKQQQRRGEGEIASGVTSVSAPSGQQQGPHVQAYLV</sequence>
<keyword evidence="5" id="KW-0399">Innate immunity</keyword>
<dbReference type="PRINTS" id="PR01537">
    <property type="entry name" value="INTRLKN1R1F"/>
</dbReference>
<organism evidence="19">
    <name type="scientific">Zeugodacus cucurbitae</name>
    <name type="common">Melon fruit fly</name>
    <name type="synonym">Bactrocera cucurbitae</name>
    <dbReference type="NCBI Taxonomy" id="28588"/>
    <lineage>
        <taxon>Eukaryota</taxon>
        <taxon>Metazoa</taxon>
        <taxon>Ecdysozoa</taxon>
        <taxon>Arthropoda</taxon>
        <taxon>Hexapoda</taxon>
        <taxon>Insecta</taxon>
        <taxon>Pterygota</taxon>
        <taxon>Neoptera</taxon>
        <taxon>Endopterygota</taxon>
        <taxon>Diptera</taxon>
        <taxon>Brachycera</taxon>
        <taxon>Muscomorpha</taxon>
        <taxon>Tephritoidea</taxon>
        <taxon>Tephritidae</taxon>
        <taxon>Zeugodacus</taxon>
        <taxon>Zeugodacus</taxon>
    </lineage>
</organism>
<evidence type="ECO:0000256" key="5">
    <source>
        <dbReference type="ARBA" id="ARBA00022588"/>
    </source>
</evidence>
<dbReference type="SMART" id="SM00255">
    <property type="entry name" value="TIR"/>
    <property type="match status" value="1"/>
</dbReference>
<feature type="compositionally biased region" description="Low complexity" evidence="16">
    <location>
        <begin position="1435"/>
        <end position="1475"/>
    </location>
</feature>
<evidence type="ECO:0000256" key="4">
    <source>
        <dbReference type="ARBA" id="ARBA00022475"/>
    </source>
</evidence>
<evidence type="ECO:0000256" key="16">
    <source>
        <dbReference type="SAM" id="MobiDB-lite"/>
    </source>
</evidence>
<dbReference type="GO" id="GO:0005886">
    <property type="term" value="C:plasma membrane"/>
    <property type="evidence" value="ECO:0007669"/>
    <property type="project" value="UniProtKB-SubCell"/>
</dbReference>
<proteinExistence type="inferred from homology"/>
<dbReference type="FunFam" id="3.80.10.10:FF:000448">
    <property type="entry name" value="Toll-like receptor 7"/>
    <property type="match status" value="1"/>
</dbReference>
<evidence type="ECO:0000256" key="2">
    <source>
        <dbReference type="ARBA" id="ARBA00004479"/>
    </source>
</evidence>
<dbReference type="FunFam" id="3.40.50.10140:FF:000019">
    <property type="entry name" value="18w protein"/>
    <property type="match status" value="1"/>
</dbReference>
<evidence type="ECO:0000256" key="7">
    <source>
        <dbReference type="ARBA" id="ARBA00022692"/>
    </source>
</evidence>
<keyword evidence="7 17" id="KW-0812">Transmembrane</keyword>
<keyword evidence="13 17" id="KW-0472">Membrane</keyword>
<dbReference type="Pfam" id="PF13855">
    <property type="entry name" value="LRR_8"/>
    <property type="match status" value="5"/>
</dbReference>
<dbReference type="SUPFAM" id="SSF52058">
    <property type="entry name" value="L domain-like"/>
    <property type="match status" value="3"/>
</dbReference>
<dbReference type="InterPro" id="IPR000157">
    <property type="entry name" value="TIR_dom"/>
</dbReference>
<dbReference type="PROSITE" id="PS50104">
    <property type="entry name" value="TIR"/>
    <property type="match status" value="1"/>
</dbReference>
<dbReference type="InterPro" id="IPR035897">
    <property type="entry name" value="Toll_tir_struct_dom_sf"/>
</dbReference>
<dbReference type="InterPro" id="IPR032675">
    <property type="entry name" value="LRR_dom_sf"/>
</dbReference>
<keyword evidence="6" id="KW-0433">Leucine-rich repeat</keyword>
<evidence type="ECO:0000256" key="8">
    <source>
        <dbReference type="ARBA" id="ARBA00022729"/>
    </source>
</evidence>
<evidence type="ECO:0000256" key="9">
    <source>
        <dbReference type="ARBA" id="ARBA00022737"/>
    </source>
</evidence>
<dbReference type="SMART" id="SM00369">
    <property type="entry name" value="LRR_TYP"/>
    <property type="match status" value="20"/>
</dbReference>
<reference evidence="19" key="2">
    <citation type="journal article" date="2015" name="Gigascience">
        <title>Reconstructing a comprehensive transcriptome assembly of a white-pupal translocated strain of the pest fruit fly Bactrocera cucurbitae.</title>
        <authorList>
            <person name="Sim S.B."/>
            <person name="Calla B."/>
            <person name="Hall B."/>
            <person name="DeRego T."/>
            <person name="Geib S.M."/>
        </authorList>
    </citation>
    <scope>NUCLEOTIDE SEQUENCE</scope>
</reference>
<dbReference type="GO" id="GO:0045087">
    <property type="term" value="P:innate immune response"/>
    <property type="evidence" value="ECO:0007669"/>
    <property type="project" value="UniProtKB-KW"/>
</dbReference>
<dbReference type="InterPro" id="IPR003591">
    <property type="entry name" value="Leu-rich_rpt_typical-subtyp"/>
</dbReference>
<evidence type="ECO:0000256" key="3">
    <source>
        <dbReference type="ARBA" id="ARBA00009634"/>
    </source>
</evidence>
<dbReference type="InterPro" id="IPR000483">
    <property type="entry name" value="Cys-rich_flank_reg_C"/>
</dbReference>
<gene>
    <name evidence="19" type="primary">Tl_6</name>
    <name evidence="19" type="ORF">g.50344</name>
</gene>
<dbReference type="Gene3D" id="3.40.50.10140">
    <property type="entry name" value="Toll/interleukin-1 receptor homology (TIR) domain"/>
    <property type="match status" value="1"/>
</dbReference>
<dbReference type="PANTHER" id="PTHR24369">
    <property type="entry name" value="ANTIGEN BSP, PUTATIVE-RELATED"/>
    <property type="match status" value="1"/>
</dbReference>
<accession>A0A0A1XH20</accession>
<evidence type="ECO:0000256" key="10">
    <source>
        <dbReference type="ARBA" id="ARBA00022859"/>
    </source>
</evidence>
<dbReference type="FunFam" id="3.80.10.10:FF:000355">
    <property type="entry name" value="Toll-like receptor Tollo"/>
    <property type="match status" value="1"/>
</dbReference>
<feature type="region of interest" description="Disordered" evidence="16">
    <location>
        <begin position="1306"/>
        <end position="1337"/>
    </location>
</feature>
<dbReference type="GO" id="GO:0048666">
    <property type="term" value="P:neuron development"/>
    <property type="evidence" value="ECO:0007669"/>
    <property type="project" value="UniProtKB-ARBA"/>
</dbReference>
<dbReference type="InterPro" id="IPR001611">
    <property type="entry name" value="Leu-rich_rpt"/>
</dbReference>
<dbReference type="SMART" id="SM00082">
    <property type="entry name" value="LRRCT"/>
    <property type="match status" value="1"/>
</dbReference>
<evidence type="ECO:0000259" key="18">
    <source>
        <dbReference type="PROSITE" id="PS50104"/>
    </source>
</evidence>
<protein>
    <submittedName>
        <fullName evidence="19">Protein toll</fullName>
    </submittedName>
</protein>
<evidence type="ECO:0000256" key="17">
    <source>
        <dbReference type="SAM" id="Phobius"/>
    </source>
</evidence>
<keyword evidence="8" id="KW-0732">Signal</keyword>
<dbReference type="SMART" id="SM00364">
    <property type="entry name" value="LRR_BAC"/>
    <property type="match status" value="8"/>
</dbReference>
<dbReference type="GO" id="GO:0007165">
    <property type="term" value="P:signal transduction"/>
    <property type="evidence" value="ECO:0007669"/>
    <property type="project" value="InterPro"/>
</dbReference>
<dbReference type="Pfam" id="PF01582">
    <property type="entry name" value="TIR"/>
    <property type="match status" value="1"/>
</dbReference>
<evidence type="ECO:0000313" key="19">
    <source>
        <dbReference type="EMBL" id="JAD10230.1"/>
    </source>
</evidence>
<evidence type="ECO:0000256" key="6">
    <source>
        <dbReference type="ARBA" id="ARBA00022614"/>
    </source>
</evidence>
<dbReference type="FunFam" id="3.80.10.10:FF:000198">
    <property type="entry name" value="Blast:Protein toll"/>
    <property type="match status" value="1"/>
</dbReference>
<evidence type="ECO:0000256" key="11">
    <source>
        <dbReference type="ARBA" id="ARBA00022989"/>
    </source>
</evidence>
<feature type="domain" description="TIR" evidence="18">
    <location>
        <begin position="1111"/>
        <end position="1248"/>
    </location>
</feature>
<keyword evidence="11 17" id="KW-1133">Transmembrane helix</keyword>
<dbReference type="EMBL" id="GBXI01004062">
    <property type="protein sequence ID" value="JAD10230.1"/>
    <property type="molecule type" value="Transcribed_RNA"/>
</dbReference>
<feature type="compositionally biased region" description="Polar residues" evidence="16">
    <location>
        <begin position="1487"/>
        <end position="1501"/>
    </location>
</feature>
<name>A0A0A1XH20_ZEUCU</name>
<keyword evidence="14" id="KW-1015">Disulfide bond</keyword>
<feature type="transmembrane region" description="Helical" evidence="17">
    <location>
        <begin position="1062"/>
        <end position="1085"/>
    </location>
</feature>
<evidence type="ECO:0000256" key="14">
    <source>
        <dbReference type="ARBA" id="ARBA00023157"/>
    </source>
</evidence>
<comment type="similarity">
    <text evidence="3">Belongs to the Toll-like receptor family.</text>
</comment>
<evidence type="ECO:0000256" key="15">
    <source>
        <dbReference type="ARBA" id="ARBA00023170"/>
    </source>
</evidence>
<dbReference type="PANTHER" id="PTHR24369:SF210">
    <property type="entry name" value="CHAOPTIN-RELATED"/>
    <property type="match status" value="1"/>
</dbReference>
<dbReference type="PROSITE" id="PS51450">
    <property type="entry name" value="LRR"/>
    <property type="match status" value="9"/>
</dbReference>
<evidence type="ECO:0000256" key="12">
    <source>
        <dbReference type="ARBA" id="ARBA00023027"/>
    </source>
</evidence>
<dbReference type="SUPFAM" id="SSF52200">
    <property type="entry name" value="Toll/Interleukin receptor TIR domain"/>
    <property type="match status" value="1"/>
</dbReference>
<keyword evidence="15" id="KW-0675">Receptor</keyword>
<evidence type="ECO:0000256" key="13">
    <source>
        <dbReference type="ARBA" id="ARBA00023136"/>
    </source>
</evidence>
<dbReference type="GO" id="GO:0010556">
    <property type="term" value="P:regulation of macromolecule biosynthetic process"/>
    <property type="evidence" value="ECO:0007669"/>
    <property type="project" value="UniProtKB-ARBA"/>
</dbReference>
<comment type="subcellular location">
    <subcellularLocation>
        <location evidence="1">Cell membrane</location>
        <topology evidence="1">Single-pass membrane protein</topology>
    </subcellularLocation>
    <subcellularLocation>
        <location evidence="2">Membrane</location>
        <topology evidence="2">Single-pass type I membrane protein</topology>
    </subcellularLocation>
</comment>
<feature type="compositionally biased region" description="Polar residues" evidence="16">
    <location>
        <begin position="1309"/>
        <end position="1319"/>
    </location>
</feature>
<dbReference type="InterPro" id="IPR050541">
    <property type="entry name" value="LRR_TM_domain-containing"/>
</dbReference>
<reference evidence="19" key="1">
    <citation type="submission" date="2014-11" db="EMBL/GenBank/DDBJ databases">
        <authorList>
            <person name="Geib S."/>
        </authorList>
    </citation>
    <scope>NUCLEOTIDE SEQUENCE</scope>
</reference>
<keyword evidence="9" id="KW-0677">Repeat</keyword>
<feature type="region of interest" description="Disordered" evidence="16">
    <location>
        <begin position="1414"/>
        <end position="1508"/>
    </location>
</feature>
<dbReference type="Gene3D" id="3.80.10.10">
    <property type="entry name" value="Ribonuclease Inhibitor"/>
    <property type="match status" value="4"/>
</dbReference>
<dbReference type="GO" id="GO:0009653">
    <property type="term" value="P:anatomical structure morphogenesis"/>
    <property type="evidence" value="ECO:0007669"/>
    <property type="project" value="UniProtKB-ARBA"/>
</dbReference>
<keyword evidence="10" id="KW-0391">Immunity</keyword>